<evidence type="ECO:0000313" key="2">
    <source>
        <dbReference type="EMBL" id="AJF67025.1"/>
    </source>
</evidence>
<dbReference type="Proteomes" id="UP000031774">
    <property type="component" value="Chromosome"/>
</dbReference>
<protein>
    <submittedName>
        <fullName evidence="2">Uncharacterized protein</fullName>
    </submittedName>
</protein>
<dbReference type="HOGENOM" id="CLU_096040_0_0_11"/>
<dbReference type="KEGG" id="svt:SVTN_24220"/>
<keyword evidence="3" id="KW-1185">Reference proteome</keyword>
<gene>
    <name evidence="2" type="ORF">SVTN_24220</name>
</gene>
<evidence type="ECO:0000313" key="3">
    <source>
        <dbReference type="Proteomes" id="UP000031774"/>
    </source>
</evidence>
<reference evidence="2 3" key="1">
    <citation type="submission" date="2014-12" db="EMBL/GenBank/DDBJ databases">
        <title>Complete genome sequence of Streptomyces vietnamensis strain GIMV4.0001, a genetic manipulable producer of the benzoisochromanequinone antibiotic granaticin.</title>
        <authorList>
            <person name="Deng M.R."/>
            <person name="Guo J."/>
            <person name="Ma L.Y."/>
            <person name="Feng G.D."/>
            <person name="Mo C.Y."/>
            <person name="Zhu H.H."/>
        </authorList>
    </citation>
    <scope>NUCLEOTIDE SEQUENCE [LARGE SCALE GENOMIC DNA]</scope>
    <source>
        <strain evidence="3">GIMV4.0001</strain>
    </source>
</reference>
<dbReference type="AlphaFoldDB" id="A0A0B5HYM0"/>
<keyword evidence="1" id="KW-0812">Transmembrane</keyword>
<dbReference type="EMBL" id="CP010407">
    <property type="protein sequence ID" value="AJF67025.1"/>
    <property type="molecule type" value="Genomic_DNA"/>
</dbReference>
<organism evidence="2 3">
    <name type="scientific">Streptomyces vietnamensis</name>
    <dbReference type="NCBI Taxonomy" id="362257"/>
    <lineage>
        <taxon>Bacteria</taxon>
        <taxon>Bacillati</taxon>
        <taxon>Actinomycetota</taxon>
        <taxon>Actinomycetes</taxon>
        <taxon>Kitasatosporales</taxon>
        <taxon>Streptomycetaceae</taxon>
        <taxon>Streptomyces</taxon>
    </lineage>
</organism>
<name>A0A0B5HYM0_9ACTN</name>
<evidence type="ECO:0000256" key="1">
    <source>
        <dbReference type="SAM" id="Phobius"/>
    </source>
</evidence>
<dbReference type="RefSeq" id="WP_041130993.1">
    <property type="nucleotide sequence ID" value="NZ_CP010407.1"/>
</dbReference>
<keyword evidence="1" id="KW-0472">Membrane</keyword>
<proteinExistence type="predicted"/>
<accession>A0A0B5HYM0</accession>
<keyword evidence="1" id="KW-1133">Transmembrane helix</keyword>
<feature type="transmembrane region" description="Helical" evidence="1">
    <location>
        <begin position="21"/>
        <end position="49"/>
    </location>
</feature>
<dbReference type="STRING" id="362257.SVTN_24220"/>
<sequence length="196" mass="21622">MATSDRLLRYAESRKNLPGSVLGLVGVGITLTGAAGGLWPLVVGGLYAAGALIAPPERPDTPHFPDADEQLDALRVDFATLLDYLVEVELPPATREKLSALDTLIEALLEPGWVSDPDHLHVLARAVRQDIPEAVDTFVRTRWWSRFTPGAEPPEQHLERQLSVLHEEMSGIADALRQAEAIRQEIHTRYLEERGP</sequence>